<proteinExistence type="predicted"/>
<organism evidence="1 2">
    <name type="scientific">Gossypium harknessii</name>
    <dbReference type="NCBI Taxonomy" id="34285"/>
    <lineage>
        <taxon>Eukaryota</taxon>
        <taxon>Viridiplantae</taxon>
        <taxon>Streptophyta</taxon>
        <taxon>Embryophyta</taxon>
        <taxon>Tracheophyta</taxon>
        <taxon>Spermatophyta</taxon>
        <taxon>Magnoliopsida</taxon>
        <taxon>eudicotyledons</taxon>
        <taxon>Gunneridae</taxon>
        <taxon>Pentapetalae</taxon>
        <taxon>rosids</taxon>
        <taxon>malvids</taxon>
        <taxon>Malvales</taxon>
        <taxon>Malvaceae</taxon>
        <taxon>Malvoideae</taxon>
        <taxon>Gossypium</taxon>
    </lineage>
</organism>
<evidence type="ECO:0000313" key="2">
    <source>
        <dbReference type="Proteomes" id="UP000593560"/>
    </source>
</evidence>
<protein>
    <submittedName>
        <fullName evidence="1">Uncharacterized protein</fullName>
    </submittedName>
</protein>
<keyword evidence="2" id="KW-1185">Reference proteome</keyword>
<dbReference type="Proteomes" id="UP000593560">
    <property type="component" value="Unassembled WGS sequence"/>
</dbReference>
<reference evidence="1 2" key="1">
    <citation type="journal article" date="2019" name="Genome Biol. Evol.">
        <title>Insights into the evolution of the New World diploid cottons (Gossypium, subgenus Houzingenia) based on genome sequencing.</title>
        <authorList>
            <person name="Grover C.E."/>
            <person name="Arick M.A. 2nd"/>
            <person name="Thrash A."/>
            <person name="Conover J.L."/>
            <person name="Sanders W.S."/>
            <person name="Peterson D.G."/>
            <person name="Frelichowski J.E."/>
            <person name="Scheffler J.A."/>
            <person name="Scheffler B.E."/>
            <person name="Wendel J.F."/>
        </authorList>
    </citation>
    <scope>NUCLEOTIDE SEQUENCE [LARGE SCALE GENOMIC DNA]</scope>
    <source>
        <strain evidence="1">0</strain>
        <tissue evidence="1">Leaf</tissue>
    </source>
</reference>
<dbReference type="OrthoDB" id="26681at2759"/>
<dbReference type="AlphaFoldDB" id="A0A7J9GKH2"/>
<dbReference type="EMBL" id="JABFAD010000005">
    <property type="protein sequence ID" value="MBA0798001.1"/>
    <property type="molecule type" value="Genomic_DNA"/>
</dbReference>
<name>A0A7J9GKH2_9ROSI</name>
<evidence type="ECO:0000313" key="1">
    <source>
        <dbReference type="EMBL" id="MBA0798001.1"/>
    </source>
</evidence>
<accession>A0A7J9GKH2</accession>
<comment type="caution">
    <text evidence="1">The sequence shown here is derived from an EMBL/GenBank/DDBJ whole genome shotgun (WGS) entry which is preliminary data.</text>
</comment>
<gene>
    <name evidence="1" type="ORF">Gohar_008640</name>
</gene>
<sequence length="143" mass="15831">MQHCALNAFKKVLTSSAPLLEVFRKEGIWDLIFSENFFYFGSSSEECYEVSTPYPDGSPKKVEEYSASGSTGIQILQIEASSFVELAATSNGSIHNLDNVDIRLRLTWVIKGQSGQVRSSVDAKMLNHNARYSPNYDSAGKLP</sequence>